<dbReference type="Proteomes" id="UP000178606">
    <property type="component" value="Unassembled WGS sequence"/>
</dbReference>
<keyword evidence="1" id="KW-0732">Signal</keyword>
<proteinExistence type="predicted"/>
<dbReference type="AlphaFoldDB" id="A0A1F6CR38"/>
<organism evidence="2 3">
    <name type="scientific">Handelsmanbacteria sp. (strain RIFCSPLOWO2_12_FULL_64_10)</name>
    <dbReference type="NCBI Taxonomy" id="1817868"/>
    <lineage>
        <taxon>Bacteria</taxon>
        <taxon>Candidatus Handelsmaniibacteriota</taxon>
    </lineage>
</organism>
<evidence type="ECO:0008006" key="4">
    <source>
        <dbReference type="Google" id="ProtNLM"/>
    </source>
</evidence>
<gene>
    <name evidence="2" type="ORF">A3F84_01170</name>
</gene>
<feature type="chain" id="PRO_5009523506" description="PsbP C-terminal domain-containing protein" evidence="1">
    <location>
        <begin position="21"/>
        <end position="195"/>
    </location>
</feature>
<name>A0A1F6CR38_HANXR</name>
<feature type="signal peptide" evidence="1">
    <location>
        <begin position="1"/>
        <end position="20"/>
    </location>
</feature>
<dbReference type="PROSITE" id="PS51257">
    <property type="entry name" value="PROKAR_LIPOPROTEIN"/>
    <property type="match status" value="1"/>
</dbReference>
<dbReference type="Gene3D" id="3.40.1000.10">
    <property type="entry name" value="Mog1/PsbP, alpha/beta/alpha sandwich"/>
    <property type="match status" value="1"/>
</dbReference>
<evidence type="ECO:0000313" key="2">
    <source>
        <dbReference type="EMBL" id="OGG51649.1"/>
    </source>
</evidence>
<comment type="caution">
    <text evidence="2">The sequence shown here is derived from an EMBL/GenBank/DDBJ whole genome shotgun (WGS) entry which is preliminary data.</text>
</comment>
<accession>A0A1F6CR38</accession>
<evidence type="ECO:0000256" key="1">
    <source>
        <dbReference type="SAM" id="SignalP"/>
    </source>
</evidence>
<protein>
    <recommendedName>
        <fullName evidence="4">PsbP C-terminal domain-containing protein</fullName>
    </recommendedName>
</protein>
<reference evidence="2 3" key="1">
    <citation type="journal article" date="2016" name="Nat. Commun.">
        <title>Thousands of microbial genomes shed light on interconnected biogeochemical processes in an aquifer system.</title>
        <authorList>
            <person name="Anantharaman K."/>
            <person name="Brown C.T."/>
            <person name="Hug L.A."/>
            <person name="Sharon I."/>
            <person name="Castelle C.J."/>
            <person name="Probst A.J."/>
            <person name="Thomas B.C."/>
            <person name="Singh A."/>
            <person name="Wilkins M.J."/>
            <person name="Karaoz U."/>
            <person name="Brodie E.L."/>
            <person name="Williams K.H."/>
            <person name="Hubbard S.S."/>
            <person name="Banfield J.F."/>
        </authorList>
    </citation>
    <scope>NUCLEOTIDE SEQUENCE [LARGE SCALE GENOMIC DNA]</scope>
    <source>
        <strain evidence="3">RIFCSPLOWO2_12_FULL_64_10</strain>
    </source>
</reference>
<dbReference type="EMBL" id="MFKF01000175">
    <property type="protein sequence ID" value="OGG51649.1"/>
    <property type="molecule type" value="Genomic_DNA"/>
</dbReference>
<evidence type="ECO:0000313" key="3">
    <source>
        <dbReference type="Proteomes" id="UP000178606"/>
    </source>
</evidence>
<sequence>MKSRCAAALVILAGMALACARSPNSPDDHPITDGPAGRTYTNRNLGFQVTIPKPLDLSWGMSIQTLHHTGVLADGTSLSVFIKAPQGRGGFEPILSIDPFPVSQNEKLADLGARAAKDFAQSYGNYRESAHRVIEVAGGPAEQWTFRAQATGQGDRFTVTLLINGKLVYILQGSGIEGYYPTEEYESILKTFKFL</sequence>